<proteinExistence type="inferred from homology"/>
<evidence type="ECO:0000313" key="4">
    <source>
        <dbReference type="EMBL" id="CAJ0915629.1"/>
    </source>
</evidence>
<name>A0ABN9KRL3_9NEOB</name>
<dbReference type="Pfam" id="PF00071">
    <property type="entry name" value="Ras"/>
    <property type="match status" value="1"/>
</dbReference>
<sequence length="267" mass="29429">MPTMLNRMCPHFHSFLIGCCVQFEFWELPIPVSDTRNLVACSSQSTVRYTFGSIVESQPLADPGQHNMDYCPLTVGVSHTGSRTPLILKGTHFSLTLVSTSNGCQAVLSGGFTHRGGNITWSGHVKMTSLNVLKLLQMLQGKGVQAVTRSYYRNAACVILLFDLTSHKTFESIQNWHQEVTQRAQPHPLLLFLLLGTKSDIREQRSVPREDAQDLADSISAPYLETSARTGSNVSAALSLLCRELLKATRQEKPAPLEHSCVGCSKL</sequence>
<accession>A0ABN9KRL3</accession>
<dbReference type="SMART" id="SM00174">
    <property type="entry name" value="RHO"/>
    <property type="match status" value="1"/>
</dbReference>
<dbReference type="PROSITE" id="PS51419">
    <property type="entry name" value="RAB"/>
    <property type="match status" value="1"/>
</dbReference>
<gene>
    <name evidence="4" type="ORF">RIMI_LOCUS76043</name>
</gene>
<dbReference type="SUPFAM" id="SSF52540">
    <property type="entry name" value="P-loop containing nucleoside triphosphate hydrolases"/>
    <property type="match status" value="1"/>
</dbReference>
<dbReference type="CDD" id="cd00154">
    <property type="entry name" value="Rab"/>
    <property type="match status" value="1"/>
</dbReference>
<dbReference type="Gene3D" id="3.40.50.300">
    <property type="entry name" value="P-loop containing nucleotide triphosphate hydrolases"/>
    <property type="match status" value="1"/>
</dbReference>
<evidence type="ECO:0000256" key="2">
    <source>
        <dbReference type="ARBA" id="ARBA00022741"/>
    </source>
</evidence>
<dbReference type="InterPro" id="IPR001806">
    <property type="entry name" value="Small_GTPase"/>
</dbReference>
<evidence type="ECO:0000256" key="1">
    <source>
        <dbReference type="ARBA" id="ARBA00006270"/>
    </source>
</evidence>
<organism evidence="4 5">
    <name type="scientific">Ranitomeya imitator</name>
    <name type="common">mimic poison frog</name>
    <dbReference type="NCBI Taxonomy" id="111125"/>
    <lineage>
        <taxon>Eukaryota</taxon>
        <taxon>Metazoa</taxon>
        <taxon>Chordata</taxon>
        <taxon>Craniata</taxon>
        <taxon>Vertebrata</taxon>
        <taxon>Euteleostomi</taxon>
        <taxon>Amphibia</taxon>
        <taxon>Batrachia</taxon>
        <taxon>Anura</taxon>
        <taxon>Neobatrachia</taxon>
        <taxon>Hyloidea</taxon>
        <taxon>Dendrobatidae</taxon>
        <taxon>Dendrobatinae</taxon>
        <taxon>Ranitomeya</taxon>
    </lineage>
</organism>
<dbReference type="SMART" id="SM00175">
    <property type="entry name" value="RAB"/>
    <property type="match status" value="1"/>
</dbReference>
<evidence type="ECO:0000256" key="3">
    <source>
        <dbReference type="ARBA" id="ARBA00023134"/>
    </source>
</evidence>
<comment type="caution">
    <text evidence="4">The sequence shown here is derived from an EMBL/GenBank/DDBJ whole genome shotgun (WGS) entry which is preliminary data.</text>
</comment>
<protein>
    <submittedName>
        <fullName evidence="4">Uncharacterized protein</fullName>
    </submittedName>
</protein>
<evidence type="ECO:0000313" key="5">
    <source>
        <dbReference type="Proteomes" id="UP001176940"/>
    </source>
</evidence>
<keyword evidence="2" id="KW-0547">Nucleotide-binding</keyword>
<comment type="similarity">
    <text evidence="1">Belongs to the small GTPase superfamily. Rab family.</text>
</comment>
<reference evidence="4" key="1">
    <citation type="submission" date="2023-07" db="EMBL/GenBank/DDBJ databases">
        <authorList>
            <person name="Stuckert A."/>
        </authorList>
    </citation>
    <scope>NUCLEOTIDE SEQUENCE</scope>
</reference>
<dbReference type="PROSITE" id="PS51421">
    <property type="entry name" value="RAS"/>
    <property type="match status" value="1"/>
</dbReference>
<dbReference type="PANTHER" id="PTHR47978">
    <property type="match status" value="1"/>
</dbReference>
<dbReference type="PROSITE" id="PS51257">
    <property type="entry name" value="PROKAR_LIPOPROTEIN"/>
    <property type="match status" value="1"/>
</dbReference>
<dbReference type="PRINTS" id="PR00449">
    <property type="entry name" value="RASTRNSFRMNG"/>
</dbReference>
<keyword evidence="3" id="KW-0342">GTP-binding</keyword>
<dbReference type="Proteomes" id="UP001176940">
    <property type="component" value="Unassembled WGS sequence"/>
</dbReference>
<keyword evidence="5" id="KW-1185">Reference proteome</keyword>
<dbReference type="InterPro" id="IPR027417">
    <property type="entry name" value="P-loop_NTPase"/>
</dbReference>
<dbReference type="SMART" id="SM00173">
    <property type="entry name" value="RAS"/>
    <property type="match status" value="1"/>
</dbReference>
<dbReference type="EMBL" id="CAUEEQ010000037">
    <property type="protein sequence ID" value="CAJ0915629.1"/>
    <property type="molecule type" value="Genomic_DNA"/>
</dbReference>